<evidence type="ECO:0000313" key="4">
    <source>
        <dbReference type="Proteomes" id="UP001599542"/>
    </source>
</evidence>
<protein>
    <submittedName>
        <fullName evidence="3">IS5 family transposase</fullName>
    </submittedName>
</protein>
<keyword evidence="1" id="KW-1133">Transmembrane helix</keyword>
<evidence type="ECO:0000259" key="2">
    <source>
        <dbReference type="Pfam" id="PF01609"/>
    </source>
</evidence>
<dbReference type="NCBIfam" id="NF033580">
    <property type="entry name" value="transpos_IS5_3"/>
    <property type="match status" value="1"/>
</dbReference>
<sequence length="156" mass="17474">MKAAASVPAATRGFDGGKKVNGRKRHIVVDALGLLLAVLVTAASVTDRDAARTLLARIRARHWRITLVWADGGYTGPLVGLARDAWRIALTVVRRADDCSGFTVLPKRWLVERTFAWLMHSRRLARDYESRTDTSEAMIRWSMTMVMSRRLARRAG</sequence>
<evidence type="ECO:0000313" key="3">
    <source>
        <dbReference type="EMBL" id="MFE1356819.1"/>
    </source>
</evidence>
<dbReference type="Pfam" id="PF01609">
    <property type="entry name" value="DDE_Tnp_1"/>
    <property type="match status" value="1"/>
</dbReference>
<dbReference type="PANTHER" id="PTHR30007:SF0">
    <property type="entry name" value="TRANSPOSASE"/>
    <property type="match status" value="1"/>
</dbReference>
<dbReference type="PANTHER" id="PTHR30007">
    <property type="entry name" value="PHP DOMAIN PROTEIN"/>
    <property type="match status" value="1"/>
</dbReference>
<accession>A0ABW6GVL7</accession>
<comment type="caution">
    <text evidence="3">The sequence shown here is derived from an EMBL/GenBank/DDBJ whole genome shotgun (WGS) entry which is preliminary data.</text>
</comment>
<gene>
    <name evidence="3" type="ORF">ACFW6T_33135</name>
</gene>
<proteinExistence type="predicted"/>
<organism evidence="3 4">
    <name type="scientific">Kitasatospora phosalacinea</name>
    <dbReference type="NCBI Taxonomy" id="2065"/>
    <lineage>
        <taxon>Bacteria</taxon>
        <taxon>Bacillati</taxon>
        <taxon>Actinomycetota</taxon>
        <taxon>Actinomycetes</taxon>
        <taxon>Kitasatosporales</taxon>
        <taxon>Streptomycetaceae</taxon>
        <taxon>Kitasatospora</taxon>
    </lineage>
</organism>
<dbReference type="Proteomes" id="UP001599542">
    <property type="component" value="Unassembled WGS sequence"/>
</dbReference>
<name>A0ABW6GVL7_9ACTN</name>
<dbReference type="RefSeq" id="WP_380564094.1">
    <property type="nucleotide sequence ID" value="NZ_JBHYPX010000106.1"/>
</dbReference>
<dbReference type="EMBL" id="JBHYPX010000106">
    <property type="protein sequence ID" value="MFE1356819.1"/>
    <property type="molecule type" value="Genomic_DNA"/>
</dbReference>
<reference evidence="3 4" key="1">
    <citation type="submission" date="2024-09" db="EMBL/GenBank/DDBJ databases">
        <title>The Natural Products Discovery Center: Release of the First 8490 Sequenced Strains for Exploring Actinobacteria Biosynthetic Diversity.</title>
        <authorList>
            <person name="Kalkreuter E."/>
            <person name="Kautsar S.A."/>
            <person name="Yang D."/>
            <person name="Bader C.D."/>
            <person name="Teijaro C.N."/>
            <person name="Fluegel L."/>
            <person name="Davis C.M."/>
            <person name="Simpson J.R."/>
            <person name="Lauterbach L."/>
            <person name="Steele A.D."/>
            <person name="Gui C."/>
            <person name="Meng S."/>
            <person name="Li G."/>
            <person name="Viehrig K."/>
            <person name="Ye F."/>
            <person name="Su P."/>
            <person name="Kiefer A.F."/>
            <person name="Nichols A."/>
            <person name="Cepeda A.J."/>
            <person name="Yan W."/>
            <person name="Fan B."/>
            <person name="Jiang Y."/>
            <person name="Adhikari A."/>
            <person name="Zheng C.-J."/>
            <person name="Schuster L."/>
            <person name="Cowan T.M."/>
            <person name="Smanski M.J."/>
            <person name="Chevrette M.G."/>
            <person name="De Carvalho L.P.S."/>
            <person name="Shen B."/>
        </authorList>
    </citation>
    <scope>NUCLEOTIDE SEQUENCE [LARGE SCALE GENOMIC DNA]</scope>
    <source>
        <strain evidence="3 4">NPDC058753</strain>
    </source>
</reference>
<evidence type="ECO:0000256" key="1">
    <source>
        <dbReference type="SAM" id="Phobius"/>
    </source>
</evidence>
<keyword evidence="1" id="KW-0472">Membrane</keyword>
<feature type="transmembrane region" description="Helical" evidence="1">
    <location>
        <begin position="27"/>
        <end position="45"/>
    </location>
</feature>
<dbReference type="InterPro" id="IPR002559">
    <property type="entry name" value="Transposase_11"/>
</dbReference>
<keyword evidence="4" id="KW-1185">Reference proteome</keyword>
<feature type="domain" description="Transposase IS4-like" evidence="2">
    <location>
        <begin position="10"/>
        <end position="144"/>
    </location>
</feature>
<keyword evidence="1" id="KW-0812">Transmembrane</keyword>